<dbReference type="Gene3D" id="1.10.1130.10">
    <property type="entry name" value="Flavocytochrome C3, Chain A"/>
    <property type="match status" value="1"/>
</dbReference>
<feature type="domain" description="Doubled CXXCH motif" evidence="2">
    <location>
        <begin position="226"/>
        <end position="263"/>
    </location>
</feature>
<feature type="domain" description="Doubled CXXCH motif" evidence="2">
    <location>
        <begin position="381"/>
        <end position="411"/>
    </location>
</feature>
<dbReference type="PANTHER" id="PTHR35038:SF6">
    <property type="entry name" value="SURFACE LOCALIZED DECAHEME CYTOCHROME C LIPOPROTEIN"/>
    <property type="match status" value="1"/>
</dbReference>
<gene>
    <name evidence="3" type="ORF">DFE_0462</name>
</gene>
<evidence type="ECO:0000313" key="4">
    <source>
        <dbReference type="Proteomes" id="UP000269883"/>
    </source>
</evidence>
<evidence type="ECO:0000259" key="2">
    <source>
        <dbReference type="Pfam" id="PF09699"/>
    </source>
</evidence>
<dbReference type="Gene3D" id="3.90.10.10">
    <property type="entry name" value="Cytochrome C3"/>
    <property type="match status" value="3"/>
</dbReference>
<keyword evidence="1" id="KW-0732">Signal</keyword>
<protein>
    <submittedName>
        <fullName evidence="3">Cytochrome c family protein</fullName>
    </submittedName>
</protein>
<dbReference type="SUPFAM" id="SSF48695">
    <property type="entry name" value="Multiheme cytochromes"/>
    <property type="match status" value="2"/>
</dbReference>
<accession>A0A2Z6AVE4</accession>
<sequence length="413" mass="45118">MSMKPCWSIPLWVVVFAALVLWVFVPWASGARPGAGPPEGCVSCHPGLKAEMAQADAHEPFRKQKCDGCHTVHASKYGHLLKAEPRELCLRCHDGGGRGGDDIVHSPYGSGDCMKCHDPHSSGRKKMLVAKQDELCFGCHDKDRIANGKIHAPVRKGSCLSCHKAHTSQNEGLLSKQRVALCKGCHPDAGTKAGAHRGYSVADADCMSCHSPHSSQRKALVMDASHEPFKRGQCSACHTKAAGGGALKEQGAQLCLRCHEDEAESFRKTVSHTGQGVYCLNCHGPHASERDKLRRSSETRMCLGCHTDTAELVRDPRASYKHPLVKEGRCTGCHTPHGSDQPHLFEKGEIGGCTNCHERHAQFTHPIGEDTVDPRSKRDISCITCHNLMGSPYPYALRFDRKKALCLQCHKGY</sequence>
<feature type="domain" description="Doubled CXXCH motif" evidence="2">
    <location>
        <begin position="201"/>
        <end position="221"/>
    </location>
</feature>
<evidence type="ECO:0000256" key="1">
    <source>
        <dbReference type="ARBA" id="ARBA00022729"/>
    </source>
</evidence>
<feature type="domain" description="Doubled CXXCH motif" evidence="2">
    <location>
        <begin position="322"/>
        <end position="361"/>
    </location>
</feature>
<dbReference type="InterPro" id="IPR051829">
    <property type="entry name" value="Multiheme_Cytochr_ET"/>
</dbReference>
<feature type="domain" description="Doubled CXXCH motif" evidence="2">
    <location>
        <begin position="105"/>
        <end position="144"/>
    </location>
</feature>
<dbReference type="Gene3D" id="1.10.720.180">
    <property type="match status" value="1"/>
</dbReference>
<feature type="domain" description="Doubled CXXCH motif" evidence="2">
    <location>
        <begin position="278"/>
        <end position="310"/>
    </location>
</feature>
<evidence type="ECO:0000313" key="3">
    <source>
        <dbReference type="EMBL" id="BBD07188.1"/>
    </source>
</evidence>
<name>A0A2Z6AVE4_9BACT</name>
<keyword evidence="4" id="KW-1185">Reference proteome</keyword>
<dbReference type="Pfam" id="PF09699">
    <property type="entry name" value="Paired_CXXCH_1"/>
    <property type="match status" value="8"/>
</dbReference>
<proteinExistence type="predicted"/>
<dbReference type="GO" id="GO:0016491">
    <property type="term" value="F:oxidoreductase activity"/>
    <property type="evidence" value="ECO:0007669"/>
    <property type="project" value="TreeGrafter"/>
</dbReference>
<dbReference type="InterPro" id="IPR036280">
    <property type="entry name" value="Multihaem_cyt_sf"/>
</dbReference>
<feature type="domain" description="Doubled CXXCH motif" evidence="2">
    <location>
        <begin position="58"/>
        <end position="95"/>
    </location>
</feature>
<reference evidence="3 4" key="1">
    <citation type="journal article" date="2018" name="Sci. Adv.">
        <title>Multi-heme cytochromes provide a pathway for survival in energy-limited environments.</title>
        <authorList>
            <person name="Deng X."/>
            <person name="Dohmae N."/>
            <person name="Nealson K.H."/>
            <person name="Hashimoto K."/>
            <person name="Okamoto A."/>
        </authorList>
    </citation>
    <scope>NUCLEOTIDE SEQUENCE [LARGE SCALE GENOMIC DNA]</scope>
    <source>
        <strain evidence="3 4">IS5</strain>
    </source>
</reference>
<dbReference type="KEGG" id="dfl:DFE_0462"/>
<dbReference type="AlphaFoldDB" id="A0A2Z6AVE4"/>
<dbReference type="Proteomes" id="UP000269883">
    <property type="component" value="Chromosome"/>
</dbReference>
<dbReference type="RefSeq" id="WP_126376184.1">
    <property type="nucleotide sequence ID" value="NZ_AP017378.1"/>
</dbReference>
<dbReference type="InterPro" id="IPR010177">
    <property type="entry name" value="Paired_CXXCH_1"/>
</dbReference>
<feature type="domain" description="Doubled CXXCH motif" evidence="2">
    <location>
        <begin position="151"/>
        <end position="189"/>
    </location>
</feature>
<dbReference type="NCBIfam" id="TIGR01905">
    <property type="entry name" value="paired_CXXCH_1"/>
    <property type="match status" value="7"/>
</dbReference>
<dbReference type="PANTHER" id="PTHR35038">
    <property type="entry name" value="DISSIMILATORY SULFITE REDUCTASE SIRA"/>
    <property type="match status" value="1"/>
</dbReference>
<dbReference type="OrthoDB" id="5421177at2"/>
<organism evidence="3 4">
    <name type="scientific">Desulfovibrio ferrophilus</name>
    <dbReference type="NCBI Taxonomy" id="241368"/>
    <lineage>
        <taxon>Bacteria</taxon>
        <taxon>Pseudomonadati</taxon>
        <taxon>Thermodesulfobacteriota</taxon>
        <taxon>Desulfovibrionia</taxon>
        <taxon>Desulfovibrionales</taxon>
        <taxon>Desulfovibrionaceae</taxon>
        <taxon>Desulfovibrio</taxon>
    </lineage>
</organism>
<dbReference type="EMBL" id="AP017378">
    <property type="protein sequence ID" value="BBD07188.1"/>
    <property type="molecule type" value="Genomic_DNA"/>
</dbReference>